<dbReference type="GO" id="GO:0004553">
    <property type="term" value="F:hydrolase activity, hydrolyzing O-glycosyl compounds"/>
    <property type="evidence" value="ECO:0007669"/>
    <property type="project" value="InterPro"/>
</dbReference>
<dbReference type="PROSITE" id="PS51766">
    <property type="entry name" value="DOCKERIN"/>
    <property type="match status" value="1"/>
</dbReference>
<dbReference type="InterPro" id="IPR007921">
    <property type="entry name" value="CHAP_dom"/>
</dbReference>
<dbReference type="CDD" id="cd14256">
    <property type="entry name" value="Dockerin_I"/>
    <property type="match status" value="1"/>
</dbReference>
<comment type="caution">
    <text evidence="3">The sequence shown here is derived from an EMBL/GenBank/DDBJ whole genome shotgun (WGS) entry which is preliminary data.</text>
</comment>
<name>A0A934U217_9FIRM</name>
<gene>
    <name evidence="3" type="ORF">JKK62_01420</name>
</gene>
<feature type="chain" id="PRO_5036932306" evidence="1">
    <location>
        <begin position="23"/>
        <end position="526"/>
    </location>
</feature>
<evidence type="ECO:0000256" key="1">
    <source>
        <dbReference type="SAM" id="SignalP"/>
    </source>
</evidence>
<dbReference type="Gene3D" id="2.60.40.1080">
    <property type="match status" value="3"/>
</dbReference>
<evidence type="ECO:0000259" key="2">
    <source>
        <dbReference type="PROSITE" id="PS51766"/>
    </source>
</evidence>
<keyword evidence="1" id="KW-0732">Signal</keyword>
<keyword evidence="4" id="KW-1185">Reference proteome</keyword>
<protein>
    <submittedName>
        <fullName evidence="3">Ig-like domain-containing protein</fullName>
    </submittedName>
</protein>
<proteinExistence type="predicted"/>
<dbReference type="PROSITE" id="PS00018">
    <property type="entry name" value="EF_HAND_1"/>
    <property type="match status" value="1"/>
</dbReference>
<dbReference type="Pfam" id="PF00404">
    <property type="entry name" value="Dockerin_1"/>
    <property type="match status" value="1"/>
</dbReference>
<reference evidence="3" key="1">
    <citation type="submission" date="2021-01" db="EMBL/GenBank/DDBJ databases">
        <title>Genome public.</title>
        <authorList>
            <person name="Liu C."/>
            <person name="Sun Q."/>
        </authorList>
    </citation>
    <scope>NUCLEOTIDE SEQUENCE</scope>
    <source>
        <strain evidence="3">M6</strain>
    </source>
</reference>
<evidence type="ECO:0000313" key="3">
    <source>
        <dbReference type="EMBL" id="MBK6087327.1"/>
    </source>
</evidence>
<accession>A0A934U217</accession>
<organism evidence="3 4">
    <name type="scientific">Ruminococcus difficilis</name>
    <dbReference type="NCBI Taxonomy" id="2763069"/>
    <lineage>
        <taxon>Bacteria</taxon>
        <taxon>Bacillati</taxon>
        <taxon>Bacillota</taxon>
        <taxon>Clostridia</taxon>
        <taxon>Eubacteriales</taxon>
        <taxon>Oscillospiraceae</taxon>
        <taxon>Ruminococcus</taxon>
    </lineage>
</organism>
<dbReference type="InterPro" id="IPR036439">
    <property type="entry name" value="Dockerin_dom_sf"/>
</dbReference>
<dbReference type="Pfam" id="PF02368">
    <property type="entry name" value="Big_2"/>
    <property type="match status" value="1"/>
</dbReference>
<dbReference type="SUPFAM" id="SSF49373">
    <property type="entry name" value="Invasin/intimin cell-adhesion fragments"/>
    <property type="match status" value="3"/>
</dbReference>
<feature type="domain" description="Dockerin" evidence="2">
    <location>
        <begin position="35"/>
        <end position="100"/>
    </location>
</feature>
<dbReference type="EMBL" id="JAEQMG010000023">
    <property type="protein sequence ID" value="MBK6087327.1"/>
    <property type="molecule type" value="Genomic_DNA"/>
</dbReference>
<dbReference type="Pfam" id="PF05257">
    <property type="entry name" value="CHAP"/>
    <property type="match status" value="1"/>
</dbReference>
<dbReference type="InterPro" id="IPR018247">
    <property type="entry name" value="EF_Hand_1_Ca_BS"/>
</dbReference>
<dbReference type="AlphaFoldDB" id="A0A934U217"/>
<dbReference type="GO" id="GO:0000272">
    <property type="term" value="P:polysaccharide catabolic process"/>
    <property type="evidence" value="ECO:0007669"/>
    <property type="project" value="InterPro"/>
</dbReference>
<dbReference type="SUPFAM" id="SSF63446">
    <property type="entry name" value="Type I dockerin domain"/>
    <property type="match status" value="1"/>
</dbReference>
<dbReference type="InterPro" id="IPR008964">
    <property type="entry name" value="Invasin/intimin_cell_adhesion"/>
</dbReference>
<dbReference type="RefSeq" id="WP_201426636.1">
    <property type="nucleotide sequence ID" value="NZ_JAEQMG010000023.1"/>
</dbReference>
<evidence type="ECO:0000313" key="4">
    <source>
        <dbReference type="Proteomes" id="UP000633365"/>
    </source>
</evidence>
<dbReference type="InterPro" id="IPR016134">
    <property type="entry name" value="Dockerin_dom"/>
</dbReference>
<dbReference type="Gene3D" id="1.10.1330.10">
    <property type="entry name" value="Dockerin domain"/>
    <property type="match status" value="1"/>
</dbReference>
<dbReference type="SMART" id="SM00635">
    <property type="entry name" value="BID_2"/>
    <property type="match status" value="3"/>
</dbReference>
<dbReference type="Proteomes" id="UP000633365">
    <property type="component" value="Unassembled WGS sequence"/>
</dbReference>
<sequence length="526" mass="55420">MKYVISVLLSAALLLSAIPAAAVTATPDEAAATNPEALYGDTDGDGYISIQDATLLQYALANSSPGAFAPHWDADGDGKLTINDVTAIQRFCAGYSDCGRTGQHDTPSPLQSLSFEEADVKLGVGEEFPTVLITDGDADKADYSSADPSVASVDKSGVITARGTGETVVSCDCGGLRADCSVRVCPAATSLSLNQTELKLGVGEQYDLDSYVNSGAAAYFRAYSSDDPTVADVAEDGGMVTALSEGTARITCTLQNGVKAVCNVTVKPFAPSLSLNASEVTLDVGQSFDFDSYAPSGTAAYYRAYFSENPDIAPVAESGGIVTGNSAGHTRIGCQLQSGFCVYADVTVENGIRNRVLGFLKEQFGNGNRPYVTYYNSHAGGKKVSTGFAWCAVFAWCGIDQCATLLGKRNPVSPCCHVSEMANQARKKGALKNAFSSGYVPQKGDLFTTSTVKSPGTGGRLHIGFVESVETDGKGKVTKVHTIEGNFNWENAYPTSTKVSRSVWTIGKRRYGALLCEYIDIEKLFS</sequence>
<feature type="signal peptide" evidence="1">
    <location>
        <begin position="1"/>
        <end position="22"/>
    </location>
</feature>
<dbReference type="InterPro" id="IPR003343">
    <property type="entry name" value="Big_2"/>
</dbReference>
<dbReference type="InterPro" id="IPR002105">
    <property type="entry name" value="Dockerin_1_rpt"/>
</dbReference>